<dbReference type="InterPro" id="IPR051310">
    <property type="entry name" value="MCP_chemotaxis"/>
</dbReference>
<organism evidence="5 6">
    <name type="scientific">Xanthobacter agilis</name>
    <dbReference type="NCBI Taxonomy" id="47492"/>
    <lineage>
        <taxon>Bacteria</taxon>
        <taxon>Pseudomonadati</taxon>
        <taxon>Pseudomonadota</taxon>
        <taxon>Alphaproteobacteria</taxon>
        <taxon>Hyphomicrobiales</taxon>
        <taxon>Xanthobacteraceae</taxon>
        <taxon>Xanthobacter</taxon>
    </lineage>
</organism>
<evidence type="ECO:0000256" key="1">
    <source>
        <dbReference type="ARBA" id="ARBA00022500"/>
    </source>
</evidence>
<keyword evidence="6" id="KW-1185">Reference proteome</keyword>
<protein>
    <recommendedName>
        <fullName evidence="4">Methyl-accepting transducer domain-containing protein</fullName>
    </recommendedName>
</protein>
<dbReference type="Gene3D" id="3.30.450.20">
    <property type="entry name" value="PAS domain"/>
    <property type="match status" value="1"/>
</dbReference>
<comment type="caution">
    <text evidence="5">The sequence shown here is derived from an EMBL/GenBank/DDBJ whole genome shotgun (WGS) entry which is preliminary data.</text>
</comment>
<proteinExistence type="inferred from homology"/>
<dbReference type="RefSeq" id="WP_272903754.1">
    <property type="nucleotide sequence ID" value="NZ_JABWGX010000004.1"/>
</dbReference>
<reference evidence="5 6" key="1">
    <citation type="submission" date="2023-07" db="EMBL/GenBank/DDBJ databases">
        <title>Genomic Encyclopedia of Type Strains, Phase IV (KMG-IV): sequencing the most valuable type-strain genomes for metagenomic binning, comparative biology and taxonomic classification.</title>
        <authorList>
            <person name="Goeker M."/>
        </authorList>
    </citation>
    <scope>NUCLEOTIDE SEQUENCE [LARGE SCALE GENOMIC DNA]</scope>
    <source>
        <strain evidence="5 6">DSM 3770</strain>
    </source>
</reference>
<dbReference type="PROSITE" id="PS50111">
    <property type="entry name" value="CHEMOTAXIS_TRANSDUC_2"/>
    <property type="match status" value="1"/>
</dbReference>
<dbReference type="Proteomes" id="UP001241747">
    <property type="component" value="Unassembled WGS sequence"/>
</dbReference>
<dbReference type="PRINTS" id="PR00260">
    <property type="entry name" value="CHEMTRNSDUCR"/>
</dbReference>
<evidence type="ECO:0000313" key="5">
    <source>
        <dbReference type="EMBL" id="MDQ0505236.1"/>
    </source>
</evidence>
<comment type="similarity">
    <text evidence="2">Belongs to the methyl-accepting chemotaxis (MCP) protein family.</text>
</comment>
<dbReference type="PANTHER" id="PTHR43531">
    <property type="entry name" value="PROTEIN ICFG"/>
    <property type="match status" value="1"/>
</dbReference>
<dbReference type="InterPro" id="IPR004089">
    <property type="entry name" value="MCPsignal_dom"/>
</dbReference>
<keyword evidence="3" id="KW-0807">Transducer</keyword>
<dbReference type="Pfam" id="PF00015">
    <property type="entry name" value="MCPsignal"/>
    <property type="match status" value="1"/>
</dbReference>
<dbReference type="PANTHER" id="PTHR43531:SF11">
    <property type="entry name" value="METHYL-ACCEPTING CHEMOTAXIS PROTEIN 3"/>
    <property type="match status" value="1"/>
</dbReference>
<evidence type="ECO:0000313" key="6">
    <source>
        <dbReference type="Proteomes" id="UP001241747"/>
    </source>
</evidence>
<dbReference type="Gene3D" id="1.10.287.950">
    <property type="entry name" value="Methyl-accepting chemotaxis protein"/>
    <property type="match status" value="1"/>
</dbReference>
<gene>
    <name evidence="5" type="ORF">QOZ94_002032</name>
</gene>
<keyword evidence="1" id="KW-0145">Chemotaxis</keyword>
<dbReference type="EMBL" id="JAUSVY010000004">
    <property type="protein sequence ID" value="MDQ0505236.1"/>
    <property type="molecule type" value="Genomic_DNA"/>
</dbReference>
<dbReference type="InterPro" id="IPR004090">
    <property type="entry name" value="Chemotax_Me-accpt_rcpt"/>
</dbReference>
<evidence type="ECO:0000256" key="2">
    <source>
        <dbReference type="ARBA" id="ARBA00029447"/>
    </source>
</evidence>
<feature type="domain" description="Methyl-accepting transducer" evidence="4">
    <location>
        <begin position="26"/>
        <end position="76"/>
    </location>
</feature>
<name>A0ABU0LDL6_XANAG</name>
<dbReference type="SUPFAM" id="SSF58104">
    <property type="entry name" value="Methyl-accepting chemotaxis protein (MCP) signaling domain"/>
    <property type="match status" value="1"/>
</dbReference>
<evidence type="ECO:0000256" key="3">
    <source>
        <dbReference type="PROSITE-ProRule" id="PRU00284"/>
    </source>
</evidence>
<accession>A0ABU0LDL6</accession>
<sequence>MSAEPERVVLLSEQIGTIAHEKIAQINGVTRETRTLALNALIEAARAGDAGRGFSVVANEVKAVSKRIQEISSALSTDLSRSIVELTDIGRQMAEQVRGQRLADQALNMIEIIDRNLYERSCDVRWWATDKAVVDCLETPSPDNARHACQRLGVILQSYTVYLDLWIIDADGRVVANGRPGQYPSAVGTDVSHTAWFRSAMETRTGEDFAVADVETVGALNHAQAAIYSAAVRSGGETNGRPLGVLGIFFDWRPQAAAVVNGGRRSADEQARTRYMLLDSRFRVIAASDNKGILTEVFPLKATGDTGHYTDSQGAMVGFALTPGYETYRGLGWYGVIVQGRPAALTVAPHDPRTALRPAS</sequence>
<evidence type="ECO:0000259" key="4">
    <source>
        <dbReference type="PROSITE" id="PS50111"/>
    </source>
</evidence>